<gene>
    <name evidence="1" type="ORF">Q9L42_012415</name>
</gene>
<reference evidence="1 2" key="1">
    <citation type="journal article" date="2024" name="Microbiology">
        <title>Methylomarinum rosea sp. nov., a novel halophilic methanotrophic bacterium from the hypersaline Lake Elton.</title>
        <authorList>
            <person name="Suleimanov R.Z."/>
            <person name="Oshkin I.Y."/>
            <person name="Danilova O.V."/>
            <person name="Suzina N.E."/>
            <person name="Dedysh S.N."/>
        </authorList>
    </citation>
    <scope>NUCLEOTIDE SEQUENCE [LARGE SCALE GENOMIC DNA]</scope>
    <source>
        <strain evidence="1 2">Ch1-1</strain>
    </source>
</reference>
<accession>A0AAU7NQE4</accession>
<organism evidence="1 2">
    <name type="scientific">Methylomarinum roseum</name>
    <dbReference type="NCBI Taxonomy" id="3067653"/>
    <lineage>
        <taxon>Bacteria</taxon>
        <taxon>Pseudomonadati</taxon>
        <taxon>Pseudomonadota</taxon>
        <taxon>Gammaproteobacteria</taxon>
        <taxon>Methylococcales</taxon>
        <taxon>Methylococcaceae</taxon>
        <taxon>Methylomarinum</taxon>
    </lineage>
</organism>
<proteinExistence type="predicted"/>
<dbReference type="EMBL" id="CP157743">
    <property type="protein sequence ID" value="XBS19169.1"/>
    <property type="molecule type" value="Genomic_DNA"/>
</dbReference>
<evidence type="ECO:0000313" key="1">
    <source>
        <dbReference type="EMBL" id="XBS19169.1"/>
    </source>
</evidence>
<name>A0AAU7NQE4_9GAMM</name>
<dbReference type="KEGG" id="mech:Q9L42_012415"/>
<dbReference type="Proteomes" id="UP001225378">
    <property type="component" value="Chromosome"/>
</dbReference>
<protein>
    <submittedName>
        <fullName evidence="1">Uncharacterized protein</fullName>
    </submittedName>
</protein>
<sequence length="50" mass="5654">MPDMVAGLAFDLDEAKGHYRGLVRFTLFSGTLQGHEWQGCRVLPTQETHH</sequence>
<dbReference type="AlphaFoldDB" id="A0AAU7NQE4"/>
<keyword evidence="2" id="KW-1185">Reference proteome</keyword>
<dbReference type="RefSeq" id="WP_349431156.1">
    <property type="nucleotide sequence ID" value="NZ_CP157743.1"/>
</dbReference>
<evidence type="ECO:0000313" key="2">
    <source>
        <dbReference type="Proteomes" id="UP001225378"/>
    </source>
</evidence>